<evidence type="ECO:0000313" key="6">
    <source>
        <dbReference type="Proteomes" id="UP000187455"/>
    </source>
</evidence>
<name>A0A1R0GNL1_9FUNG</name>
<dbReference type="Gene3D" id="2.40.70.10">
    <property type="entry name" value="Acid Proteases"/>
    <property type="match status" value="1"/>
</dbReference>
<dbReference type="EMBL" id="LSSL01006339">
    <property type="protein sequence ID" value="OLY78483.1"/>
    <property type="molecule type" value="Genomic_DNA"/>
</dbReference>
<sequence>MNRNSDIIKHIDPGIFSGEVTEDAERWIKKFEIYYKNKDNTGLELIEIAEVHFEGHARAWFEVYYVEFTTWEIFKNKFSEKFSDKQKEILAWQELVSTEKTELKILELTAKLNRLFKLAKVSTDREKIKHLLNKIDGRYHVILIKSLEKSWDSVIKRLVDEEETLKTLKESSEKSVNKDKYTLSNKIPIPEPSKDSGMYETLIKRFDQMSINFVELKEDVMKMKQNETFNRASKSYNDITCNFCKRKGHDERYCRAKNESNKTVGMVELGVESCDLLALKRNNSFEDEAEYKKFKEIIVEEPETKSKVRIKRNSRINFMDKEEKYSIKKDLGDRKVSISFAQLLDTSLEARSELLELCKKQKTKEISNISMGSEDITNCKALVKIKGNTVWAIMDTGAACSVVTESFARKNNFEIRKNIKQVIVTADGMRHKTVGVIYGLPITISGYEFPAKVVVLPKAAQEIILGVDWFLQHRATINLEDKELILPMLEYDVVLSLSTKKFENREECELFGVIKVKETSEKNVELSQGIKEVLKEYRELLVSDLEELGCSKIIYHEIDTGGNPPVRK</sequence>
<accession>A0A1R0GNL1</accession>
<dbReference type="OrthoDB" id="5597136at2759"/>
<keyword evidence="2" id="KW-0645">Protease</keyword>
<reference evidence="5 6" key="1">
    <citation type="journal article" date="2016" name="Mol. Biol. Evol.">
        <title>Genome-Wide Survey of Gut Fungi (Harpellales) Reveals the First Horizontally Transferred Ubiquitin Gene from a Mosquito Host.</title>
        <authorList>
            <person name="Wang Y."/>
            <person name="White M.M."/>
            <person name="Kvist S."/>
            <person name="Moncalvo J.M."/>
        </authorList>
    </citation>
    <scope>NUCLEOTIDE SEQUENCE [LARGE SCALE GENOMIC DNA]</scope>
    <source>
        <strain evidence="5 6">ALG-7-W6</strain>
    </source>
</reference>
<evidence type="ECO:0000256" key="4">
    <source>
        <dbReference type="ARBA" id="ARBA00022801"/>
    </source>
</evidence>
<dbReference type="CDD" id="cd00303">
    <property type="entry name" value="retropepsin_like"/>
    <property type="match status" value="1"/>
</dbReference>
<gene>
    <name evidence="5" type="ORF">AYI68_g7471</name>
</gene>
<dbReference type="GO" id="GO:0006508">
    <property type="term" value="P:proteolysis"/>
    <property type="evidence" value="ECO:0007669"/>
    <property type="project" value="UniProtKB-KW"/>
</dbReference>
<protein>
    <submittedName>
        <fullName evidence="5">DNA damage-inducible protein 1</fullName>
    </submittedName>
</protein>
<keyword evidence="4" id="KW-0378">Hydrolase</keyword>
<comment type="caution">
    <text evidence="5">The sequence shown here is derived from an EMBL/GenBank/DDBJ whole genome shotgun (WGS) entry which is preliminary data.</text>
</comment>
<proteinExistence type="inferred from homology"/>
<evidence type="ECO:0000256" key="3">
    <source>
        <dbReference type="ARBA" id="ARBA00022750"/>
    </source>
</evidence>
<dbReference type="SUPFAM" id="SSF50630">
    <property type="entry name" value="Acid proteases"/>
    <property type="match status" value="1"/>
</dbReference>
<keyword evidence="3" id="KW-0064">Aspartyl protease</keyword>
<evidence type="ECO:0000313" key="5">
    <source>
        <dbReference type="EMBL" id="OLY78483.1"/>
    </source>
</evidence>
<evidence type="ECO:0000256" key="2">
    <source>
        <dbReference type="ARBA" id="ARBA00022670"/>
    </source>
</evidence>
<dbReference type="AlphaFoldDB" id="A0A1R0GNL1"/>
<keyword evidence="6" id="KW-1185">Reference proteome</keyword>
<dbReference type="GO" id="GO:0004190">
    <property type="term" value="F:aspartic-type endopeptidase activity"/>
    <property type="evidence" value="ECO:0007669"/>
    <property type="project" value="UniProtKB-KW"/>
</dbReference>
<organism evidence="5 6">
    <name type="scientific">Smittium mucronatum</name>
    <dbReference type="NCBI Taxonomy" id="133383"/>
    <lineage>
        <taxon>Eukaryota</taxon>
        <taxon>Fungi</taxon>
        <taxon>Fungi incertae sedis</taxon>
        <taxon>Zoopagomycota</taxon>
        <taxon>Kickxellomycotina</taxon>
        <taxon>Harpellomycetes</taxon>
        <taxon>Harpellales</taxon>
        <taxon>Legeriomycetaceae</taxon>
        <taxon>Smittium</taxon>
    </lineage>
</organism>
<dbReference type="STRING" id="133383.A0A1R0GNL1"/>
<dbReference type="InterPro" id="IPR021109">
    <property type="entry name" value="Peptidase_aspartic_dom_sf"/>
</dbReference>
<evidence type="ECO:0000256" key="1">
    <source>
        <dbReference type="ARBA" id="ARBA00009136"/>
    </source>
</evidence>
<comment type="similarity">
    <text evidence="1">Belongs to the DDI1 family.</text>
</comment>
<dbReference type="Pfam" id="PF08284">
    <property type="entry name" value="RVP_2"/>
    <property type="match status" value="1"/>
</dbReference>
<dbReference type="PANTHER" id="PTHR12917">
    <property type="entry name" value="ASPARTYL PROTEASE DDI-RELATED"/>
    <property type="match status" value="1"/>
</dbReference>
<dbReference type="PANTHER" id="PTHR12917:SF1">
    <property type="entry name" value="AT13091P"/>
    <property type="match status" value="1"/>
</dbReference>
<dbReference type="Proteomes" id="UP000187455">
    <property type="component" value="Unassembled WGS sequence"/>
</dbReference>